<sequence length="125" mass="13368">MSDISSRRKFSLLFALKAGGIPGVILLLVTDFFFSLAPIGMWFFLIPLTLLAVTGMVAALQPDEIDIKDRGIWFAPFAYSLALFFLLSLVGYIASASAPGGMGYLSEMFPAIASLQSSLGLAPRG</sequence>
<reference evidence="2" key="1">
    <citation type="submission" date="2018-06" db="EMBL/GenBank/DDBJ databases">
        <authorList>
            <person name="Zhirakovskaya E."/>
        </authorList>
    </citation>
    <scope>NUCLEOTIDE SEQUENCE</scope>
</reference>
<feature type="transmembrane region" description="Helical" evidence="1">
    <location>
        <begin position="72"/>
        <end position="94"/>
    </location>
</feature>
<gene>
    <name evidence="2" type="ORF">MNBD_GAMMA18-2231</name>
</gene>
<evidence type="ECO:0000256" key="1">
    <source>
        <dbReference type="SAM" id="Phobius"/>
    </source>
</evidence>
<proteinExistence type="predicted"/>
<organism evidence="2">
    <name type="scientific">hydrothermal vent metagenome</name>
    <dbReference type="NCBI Taxonomy" id="652676"/>
    <lineage>
        <taxon>unclassified sequences</taxon>
        <taxon>metagenomes</taxon>
        <taxon>ecological metagenomes</taxon>
    </lineage>
</organism>
<keyword evidence="1" id="KW-0812">Transmembrane</keyword>
<feature type="transmembrane region" description="Helical" evidence="1">
    <location>
        <begin position="12"/>
        <end position="33"/>
    </location>
</feature>
<name>A0A3B1A5J3_9ZZZZ</name>
<feature type="transmembrane region" description="Helical" evidence="1">
    <location>
        <begin position="39"/>
        <end position="60"/>
    </location>
</feature>
<dbReference type="AlphaFoldDB" id="A0A3B1A5J3"/>
<protein>
    <submittedName>
        <fullName evidence="2">Uncharacterized protein</fullName>
    </submittedName>
</protein>
<dbReference type="EMBL" id="UOFP01000211">
    <property type="protein sequence ID" value="VAW88176.1"/>
    <property type="molecule type" value="Genomic_DNA"/>
</dbReference>
<keyword evidence="1" id="KW-1133">Transmembrane helix</keyword>
<keyword evidence="1" id="KW-0472">Membrane</keyword>
<evidence type="ECO:0000313" key="2">
    <source>
        <dbReference type="EMBL" id="VAW88176.1"/>
    </source>
</evidence>
<accession>A0A3B1A5J3</accession>